<evidence type="ECO:0000256" key="4">
    <source>
        <dbReference type="ARBA" id="ARBA00022729"/>
    </source>
</evidence>
<dbReference type="Pfam" id="PF01060">
    <property type="entry name" value="TTR-52"/>
    <property type="match status" value="1"/>
</dbReference>
<accession>A0AAN4Z9Q5</accession>
<proteinExistence type="inferred from homology"/>
<comment type="caution">
    <text evidence="6">The sequence shown here is derived from an EMBL/GenBank/DDBJ whole genome shotgun (WGS) entry which is preliminary data.</text>
</comment>
<dbReference type="InterPro" id="IPR001534">
    <property type="entry name" value="Transthyretin-like"/>
</dbReference>
<evidence type="ECO:0000313" key="6">
    <source>
        <dbReference type="EMBL" id="GMR33820.1"/>
    </source>
</evidence>
<keyword evidence="3" id="KW-0964">Secreted</keyword>
<dbReference type="PANTHER" id="PTHR21700:SF30">
    <property type="entry name" value="TRANSTHYRETIN-LIKE FAMILY PROTEIN"/>
    <property type="match status" value="1"/>
</dbReference>
<dbReference type="PANTHER" id="PTHR21700">
    <property type="entry name" value="TRANSTHYRETIN-LIKE FAMILY PROTEIN-RELATED"/>
    <property type="match status" value="1"/>
</dbReference>
<dbReference type="InterPro" id="IPR038479">
    <property type="entry name" value="Transthyretin-like_sf"/>
</dbReference>
<evidence type="ECO:0000256" key="5">
    <source>
        <dbReference type="SAM" id="SignalP"/>
    </source>
</evidence>
<gene>
    <name evidence="6" type="ORF">PMAYCL1PPCAC_04015</name>
</gene>
<keyword evidence="4 5" id="KW-0732">Signal</keyword>
<dbReference type="Proteomes" id="UP001328107">
    <property type="component" value="Unassembled WGS sequence"/>
</dbReference>
<dbReference type="AlphaFoldDB" id="A0AAN4Z9Q5"/>
<evidence type="ECO:0000256" key="3">
    <source>
        <dbReference type="ARBA" id="ARBA00022525"/>
    </source>
</evidence>
<evidence type="ECO:0000313" key="7">
    <source>
        <dbReference type="Proteomes" id="UP001328107"/>
    </source>
</evidence>
<name>A0AAN4Z9Q5_9BILA</name>
<feature type="chain" id="PRO_5042811195" description="Transthyretin-like family protein" evidence="5">
    <location>
        <begin position="17"/>
        <end position="136"/>
    </location>
</feature>
<feature type="signal peptide" evidence="5">
    <location>
        <begin position="1"/>
        <end position="16"/>
    </location>
</feature>
<protein>
    <recommendedName>
        <fullName evidence="8">Transthyretin-like family protein</fullName>
    </recommendedName>
</protein>
<keyword evidence="7" id="KW-1185">Reference proteome</keyword>
<organism evidence="6 7">
    <name type="scientific">Pristionchus mayeri</name>
    <dbReference type="NCBI Taxonomy" id="1317129"/>
    <lineage>
        <taxon>Eukaryota</taxon>
        <taxon>Metazoa</taxon>
        <taxon>Ecdysozoa</taxon>
        <taxon>Nematoda</taxon>
        <taxon>Chromadorea</taxon>
        <taxon>Rhabditida</taxon>
        <taxon>Rhabditina</taxon>
        <taxon>Diplogasteromorpha</taxon>
        <taxon>Diplogasteroidea</taxon>
        <taxon>Neodiplogasteridae</taxon>
        <taxon>Pristionchus</taxon>
    </lineage>
</organism>
<dbReference type="GO" id="GO:0009986">
    <property type="term" value="C:cell surface"/>
    <property type="evidence" value="ECO:0007669"/>
    <property type="project" value="InterPro"/>
</dbReference>
<dbReference type="Gene3D" id="2.60.40.3330">
    <property type="match status" value="1"/>
</dbReference>
<evidence type="ECO:0008006" key="8">
    <source>
        <dbReference type="Google" id="ProtNLM"/>
    </source>
</evidence>
<reference evidence="7" key="1">
    <citation type="submission" date="2022-10" db="EMBL/GenBank/DDBJ databases">
        <title>Genome assembly of Pristionchus species.</title>
        <authorList>
            <person name="Yoshida K."/>
            <person name="Sommer R.J."/>
        </authorList>
    </citation>
    <scope>NUCLEOTIDE SEQUENCE [LARGE SCALE GENOMIC DNA]</scope>
    <source>
        <strain evidence="7">RS5460</strain>
    </source>
</reference>
<dbReference type="GO" id="GO:0005576">
    <property type="term" value="C:extracellular region"/>
    <property type="evidence" value="ECO:0007669"/>
    <property type="project" value="UniProtKB-SubCell"/>
</dbReference>
<dbReference type="EMBL" id="BTRK01000001">
    <property type="protein sequence ID" value="GMR33820.1"/>
    <property type="molecule type" value="Genomic_DNA"/>
</dbReference>
<sequence length="136" mass="15395">MQSAIVFLLALSTVTGLGTRYVDVRGQLSCDNAYDYRDTIIELKERDAADPDDLLAKIKPSSDGSFNITGHEDEVFKVEFYLKITHRCLIAERKDCPTLTDEFNLEGSSDPKTITYFKKSLVSKHQTREINKNCLV</sequence>
<comment type="subcellular location">
    <subcellularLocation>
        <location evidence="1">Secreted</location>
    </subcellularLocation>
</comment>
<evidence type="ECO:0000256" key="2">
    <source>
        <dbReference type="ARBA" id="ARBA00010112"/>
    </source>
</evidence>
<comment type="similarity">
    <text evidence="2">Belongs to the nematode transthyretin-like family.</text>
</comment>
<evidence type="ECO:0000256" key="1">
    <source>
        <dbReference type="ARBA" id="ARBA00004613"/>
    </source>
</evidence>